<evidence type="ECO:0008006" key="3">
    <source>
        <dbReference type="Google" id="ProtNLM"/>
    </source>
</evidence>
<gene>
    <name evidence="1" type="ORF">ALC62_06406</name>
</gene>
<dbReference type="EMBL" id="KQ977442">
    <property type="protein sequence ID" value="KYN02771.1"/>
    <property type="molecule type" value="Genomic_DNA"/>
</dbReference>
<organism evidence="1 2">
    <name type="scientific">Cyphomyrmex costatus</name>
    <dbReference type="NCBI Taxonomy" id="456900"/>
    <lineage>
        <taxon>Eukaryota</taxon>
        <taxon>Metazoa</taxon>
        <taxon>Ecdysozoa</taxon>
        <taxon>Arthropoda</taxon>
        <taxon>Hexapoda</taxon>
        <taxon>Insecta</taxon>
        <taxon>Pterygota</taxon>
        <taxon>Neoptera</taxon>
        <taxon>Endopterygota</taxon>
        <taxon>Hymenoptera</taxon>
        <taxon>Apocrita</taxon>
        <taxon>Aculeata</taxon>
        <taxon>Formicoidea</taxon>
        <taxon>Formicidae</taxon>
        <taxon>Myrmicinae</taxon>
        <taxon>Cyphomyrmex</taxon>
    </lineage>
</organism>
<evidence type="ECO:0000313" key="2">
    <source>
        <dbReference type="Proteomes" id="UP000078542"/>
    </source>
</evidence>
<name>A0A151IIX9_9HYME</name>
<dbReference type="PANTHER" id="PTHR33053:SF9">
    <property type="entry name" value="AGAP000105-PA"/>
    <property type="match status" value="1"/>
</dbReference>
<dbReference type="Proteomes" id="UP000078542">
    <property type="component" value="Unassembled WGS sequence"/>
</dbReference>
<reference evidence="1 2" key="1">
    <citation type="submission" date="2016-03" db="EMBL/GenBank/DDBJ databases">
        <title>Cyphomyrmex costatus WGS genome.</title>
        <authorList>
            <person name="Nygaard S."/>
            <person name="Hu H."/>
            <person name="Boomsma J."/>
            <person name="Zhang G."/>
        </authorList>
    </citation>
    <scope>NUCLEOTIDE SEQUENCE [LARGE SCALE GENOMIC DNA]</scope>
    <source>
        <strain evidence="1">MS0001</strain>
        <tissue evidence="1">Whole body</tissue>
    </source>
</reference>
<accession>A0A151IIX9</accession>
<dbReference type="STRING" id="456900.A0A151IIX9"/>
<protein>
    <recommendedName>
        <fullName evidence="3">Transposase domain-containing protein</fullName>
    </recommendedName>
</protein>
<dbReference type="AlphaFoldDB" id="A0A151IIX9"/>
<proteinExistence type="predicted"/>
<evidence type="ECO:0000313" key="1">
    <source>
        <dbReference type="EMBL" id="KYN02771.1"/>
    </source>
</evidence>
<dbReference type="PANTHER" id="PTHR33053">
    <property type="entry name" value="PROTEIN, PUTATIVE-RELATED"/>
    <property type="match status" value="1"/>
</dbReference>
<sequence length="585" mass="68416">MHSSIEEEKNITLKEKLHAWATEYNIAQRSLTALLHILNEEGHDELPHDARTLMNTPKETIIRECGTGHYFHYGLETALQQQLKYFTNINNIENIEININIDGLPLAKSSQSQLWPILGQMCNIGITEPFLIGAYHGYTKPANAQDLLKDFCEEYYTLHTKGFSYGNKNYFVTIRAVICDVPAKSFVTGTKGHNGRFGCGKCFCEGDYYDHRIVFLNENALLRTNSNFRKRENEKHHISVSPFEILSDIDMINNFPLDYMHLVCLGVTKKLIHLWIKGHHIPRLRAMDINALSRDIIMLHKCIPIEFARHTRGINEVDRWKATEFRLFLLYLGPIVLEKYLHKDYLKHFYVFHTAIRILCHPEDCLYNNIYANELLTYFVKIFKVLYGETNLVFNVHNLIHICQDVKMYGPLDTFSAFPFENYLKTLKRMLRKSEKPLSQLNNRFHEYTTRYTTNMKNCNIDEPLFLKPDGKNLPLKCTYSHKQIKFKYFMLTAKSPDNCCYLKDGSVFRIKYIGYKDKVRVVLGNKYIDLQPILTCPCNSQNMNIHMSNGQIQDLQIVPITQIATKGFEIFYNEMYYVMPLLHF</sequence>
<keyword evidence="2" id="KW-1185">Reference proteome</keyword>